<dbReference type="OrthoDB" id="301260at2759"/>
<keyword evidence="1 2" id="KW-0597">Phosphoprotein</keyword>
<name>A0A8S1L807_9CILI</name>
<dbReference type="InterPro" id="IPR003661">
    <property type="entry name" value="HisK_dim/P_dom"/>
</dbReference>
<dbReference type="Proteomes" id="UP000692954">
    <property type="component" value="Unassembled WGS sequence"/>
</dbReference>
<dbReference type="SMART" id="SM00387">
    <property type="entry name" value="HATPase_c"/>
    <property type="match status" value="1"/>
</dbReference>
<evidence type="ECO:0000256" key="4">
    <source>
        <dbReference type="SAM" id="Phobius"/>
    </source>
</evidence>
<dbReference type="InterPro" id="IPR001789">
    <property type="entry name" value="Sig_transdc_resp-reg_receiver"/>
</dbReference>
<protein>
    <recommendedName>
        <fullName evidence="9">Histidine kinase</fullName>
    </recommendedName>
</protein>
<feature type="region of interest" description="Disordered" evidence="3">
    <location>
        <begin position="590"/>
        <end position="618"/>
    </location>
</feature>
<keyword evidence="8" id="KW-1185">Reference proteome</keyword>
<keyword evidence="4" id="KW-1133">Transmembrane helix</keyword>
<dbReference type="EMBL" id="CAJJDN010000015">
    <property type="protein sequence ID" value="CAD8060936.1"/>
    <property type="molecule type" value="Genomic_DNA"/>
</dbReference>
<organism evidence="7 8">
    <name type="scientific">Paramecium sonneborni</name>
    <dbReference type="NCBI Taxonomy" id="65129"/>
    <lineage>
        <taxon>Eukaryota</taxon>
        <taxon>Sar</taxon>
        <taxon>Alveolata</taxon>
        <taxon>Ciliophora</taxon>
        <taxon>Intramacronucleata</taxon>
        <taxon>Oligohymenophorea</taxon>
        <taxon>Peniculida</taxon>
        <taxon>Parameciidae</taxon>
        <taxon>Paramecium</taxon>
    </lineage>
</organism>
<evidence type="ECO:0000256" key="1">
    <source>
        <dbReference type="ARBA" id="ARBA00022553"/>
    </source>
</evidence>
<feature type="domain" description="Histidine kinase" evidence="5">
    <location>
        <begin position="289"/>
        <end position="515"/>
    </location>
</feature>
<dbReference type="SMART" id="SM00388">
    <property type="entry name" value="HisKA"/>
    <property type="match status" value="1"/>
</dbReference>
<dbReference type="PANTHER" id="PTHR43719:SF28">
    <property type="entry name" value="PEROXIDE STRESS-ACTIVATED HISTIDINE KINASE MAK1-RELATED"/>
    <property type="match status" value="1"/>
</dbReference>
<dbReference type="InterPro" id="IPR005467">
    <property type="entry name" value="His_kinase_dom"/>
</dbReference>
<keyword evidence="4" id="KW-0472">Membrane</keyword>
<dbReference type="GO" id="GO:0000155">
    <property type="term" value="F:phosphorelay sensor kinase activity"/>
    <property type="evidence" value="ECO:0007669"/>
    <property type="project" value="InterPro"/>
</dbReference>
<evidence type="ECO:0000259" key="5">
    <source>
        <dbReference type="PROSITE" id="PS50109"/>
    </source>
</evidence>
<dbReference type="Pfam" id="PF00512">
    <property type="entry name" value="HisKA"/>
    <property type="match status" value="1"/>
</dbReference>
<dbReference type="PROSITE" id="PS50109">
    <property type="entry name" value="HIS_KIN"/>
    <property type="match status" value="1"/>
</dbReference>
<evidence type="ECO:0000259" key="6">
    <source>
        <dbReference type="PROSITE" id="PS50110"/>
    </source>
</evidence>
<dbReference type="InterPro" id="IPR050956">
    <property type="entry name" value="2C_system_His_kinase"/>
</dbReference>
<feature type="transmembrane region" description="Helical" evidence="4">
    <location>
        <begin position="29"/>
        <end position="51"/>
    </location>
</feature>
<dbReference type="AlphaFoldDB" id="A0A8S1L807"/>
<feature type="domain" description="Response regulatory" evidence="6">
    <location>
        <begin position="707"/>
        <end position="832"/>
    </location>
</feature>
<evidence type="ECO:0000313" key="8">
    <source>
        <dbReference type="Proteomes" id="UP000692954"/>
    </source>
</evidence>
<dbReference type="InterPro" id="IPR003594">
    <property type="entry name" value="HATPase_dom"/>
</dbReference>
<gene>
    <name evidence="7" type="ORF">PSON_ATCC_30995.1.T0150047</name>
</gene>
<keyword evidence="4" id="KW-0812">Transmembrane</keyword>
<comment type="caution">
    <text evidence="7">The sequence shown here is derived from an EMBL/GenBank/DDBJ whole genome shotgun (WGS) entry which is preliminary data.</text>
</comment>
<dbReference type="CDD" id="cd17546">
    <property type="entry name" value="REC_hyHK_CKI1_RcsC-like"/>
    <property type="match status" value="1"/>
</dbReference>
<dbReference type="PANTHER" id="PTHR43719">
    <property type="entry name" value="TWO-COMPONENT HISTIDINE KINASE"/>
    <property type="match status" value="1"/>
</dbReference>
<dbReference type="SMART" id="SM00448">
    <property type="entry name" value="REC"/>
    <property type="match status" value="1"/>
</dbReference>
<dbReference type="PROSITE" id="PS50110">
    <property type="entry name" value="RESPONSE_REGULATORY"/>
    <property type="match status" value="1"/>
</dbReference>
<evidence type="ECO:0000313" key="7">
    <source>
        <dbReference type="EMBL" id="CAD8060936.1"/>
    </source>
</evidence>
<reference evidence="7" key="1">
    <citation type="submission" date="2021-01" db="EMBL/GenBank/DDBJ databases">
        <authorList>
            <consortium name="Genoscope - CEA"/>
            <person name="William W."/>
        </authorList>
    </citation>
    <scope>NUCLEOTIDE SEQUENCE</scope>
</reference>
<proteinExistence type="predicted"/>
<dbReference type="Pfam" id="PF02518">
    <property type="entry name" value="HATPase_c"/>
    <property type="match status" value="1"/>
</dbReference>
<evidence type="ECO:0000256" key="3">
    <source>
        <dbReference type="SAM" id="MobiDB-lite"/>
    </source>
</evidence>
<feature type="compositionally biased region" description="Polar residues" evidence="3">
    <location>
        <begin position="596"/>
        <end position="618"/>
    </location>
</feature>
<feature type="transmembrane region" description="Helical" evidence="4">
    <location>
        <begin position="90"/>
        <end position="123"/>
    </location>
</feature>
<feature type="modified residue" description="4-aspartylphosphate" evidence="2">
    <location>
        <position position="762"/>
    </location>
</feature>
<sequence>MSIIIVTLIIQSTILSIYNGVTCTQQNYFLLFDIFLLLGQFGQNFSLILLIGSICLSNELLIAEENIKCYYLSMRFILSAHVLMQKQKSIYFLFCLFYLLFRSNLYLQPLSYLSIFGYLMILIQCQCHKLSNGNSKNSQTQQLFDFFRASLPIPLCIIQKNEFLFRTDQFITEYVEITPYLISQISSEKNKESINTYLSDKGLNNKNKSYIYEGSKILENCNVLQNNSQLEFYFNVRNYFPVDIEVAEVIWEQQPATMLIFQTQQQRNEKNQIKELQQRDQYKDEMLASVSHDFKTPINGIVAIVQFLESIVINQIELNYLIILKKWAQLLLYMISDILDFSRIQNNTLRLTSTPFLINVIVQEIIDLISLQANQKGIVVEKQITLEEDISMNSDPNRLKQILLNLLSNSLKFTEKGKIKIQVDYKNDELDNQFKIITISVQDTGVGIPDDIKPKLFQMYGTFDFTSNGSNKNGIGLGLFICKKLVGLLGPSDKINLKSQVGIGSTFSFDIYTNIDERNIIFKEYQKEMTNIYKQDTKQSLCAHHHTNFITSQYTIFNQTSNLTTIHYNQKGQTKKLNNKTISTQQEIYHSKQSHKTQQFRTLNPQKSSNKRMNTDNNISFNLEDSDNSKTRNIEQYLEYHNDITQAPYINKNQRNVEINNNNPMNSLFYQIESSESPAMHNMQRKPLQFTESIEDMMRILFPEPTIILVVDDSPVNVFAFRLIMQKYAFITIEEAYNGEQALQKIRMSREKDIKYQYIFMDLTMPILNGYEATEQIRIMEKDNFIEKSFIIALTGYDDLKEKEKCQQKGFDAFLSKPIKIIDIISVVNEVKSMKDPLI</sequence>
<evidence type="ECO:0000256" key="2">
    <source>
        <dbReference type="PROSITE-ProRule" id="PRU00169"/>
    </source>
</evidence>
<dbReference type="CDD" id="cd00082">
    <property type="entry name" value="HisKA"/>
    <property type="match status" value="1"/>
</dbReference>
<dbReference type="Pfam" id="PF00072">
    <property type="entry name" value="Response_reg"/>
    <property type="match status" value="1"/>
</dbReference>
<accession>A0A8S1L807</accession>
<evidence type="ECO:0008006" key="9">
    <source>
        <dbReference type="Google" id="ProtNLM"/>
    </source>
</evidence>